<organism evidence="2 3">
    <name type="scientific">Planctopirus hydrillae</name>
    <dbReference type="NCBI Taxonomy" id="1841610"/>
    <lineage>
        <taxon>Bacteria</taxon>
        <taxon>Pseudomonadati</taxon>
        <taxon>Planctomycetota</taxon>
        <taxon>Planctomycetia</taxon>
        <taxon>Planctomycetales</taxon>
        <taxon>Planctomycetaceae</taxon>
        <taxon>Planctopirus</taxon>
    </lineage>
</organism>
<dbReference type="PANTHER" id="PTHR35446">
    <property type="entry name" value="SI:CH211-175M2.5"/>
    <property type="match status" value="1"/>
</dbReference>
<comment type="caution">
    <text evidence="2">The sequence shown here is derived from an EMBL/GenBank/DDBJ whole genome shotgun (WGS) entry which is preliminary data.</text>
</comment>
<keyword evidence="2" id="KW-0560">Oxidoreductase</keyword>
<keyword evidence="3" id="KW-1185">Reference proteome</keyword>
<dbReference type="Gene3D" id="1.20.1290.10">
    <property type="entry name" value="AhpD-like"/>
    <property type="match status" value="1"/>
</dbReference>
<keyword evidence="2" id="KW-0575">Peroxidase</keyword>
<dbReference type="InterPro" id="IPR029032">
    <property type="entry name" value="AhpD-like"/>
</dbReference>
<sequence>MPRITPLDPQNATGHVKELLEGVGRKLGMVPNMMRTMAQAPAVLEGYLQFSGALARGQLSAKVREQISLAVAQANGCDYCLAAHSAIGKMVGLTVDQLRDSRHGEAVDPGTDALLRFARRVVETRGHVNDADVQAVRDAGFGDGVIAEVVAGVAHDILTNYFNIVAATEVDFPRAPAL</sequence>
<dbReference type="EMBL" id="LYDR01000154">
    <property type="protein sequence ID" value="ODA28251.1"/>
    <property type="molecule type" value="Genomic_DNA"/>
</dbReference>
<evidence type="ECO:0000259" key="1">
    <source>
        <dbReference type="Pfam" id="PF02627"/>
    </source>
</evidence>
<evidence type="ECO:0000313" key="2">
    <source>
        <dbReference type="EMBL" id="ODA28251.1"/>
    </source>
</evidence>
<dbReference type="AlphaFoldDB" id="A0A1C3E4S8"/>
<dbReference type="SUPFAM" id="SSF69118">
    <property type="entry name" value="AhpD-like"/>
    <property type="match status" value="1"/>
</dbReference>
<dbReference type="GO" id="GO:0051920">
    <property type="term" value="F:peroxiredoxin activity"/>
    <property type="evidence" value="ECO:0007669"/>
    <property type="project" value="InterPro"/>
</dbReference>
<reference evidence="2 3" key="1">
    <citation type="submission" date="2016-05" db="EMBL/GenBank/DDBJ databases">
        <title>Genomic and physiological characterization of Planctopirus sp. isolated from fresh water lake.</title>
        <authorList>
            <person name="Subhash Y."/>
            <person name="Ramana C."/>
        </authorList>
    </citation>
    <scope>NUCLEOTIDE SEQUENCE [LARGE SCALE GENOMIC DNA]</scope>
    <source>
        <strain evidence="2 3">JC280</strain>
    </source>
</reference>
<dbReference type="InterPro" id="IPR003779">
    <property type="entry name" value="CMD-like"/>
</dbReference>
<dbReference type="PANTHER" id="PTHR35446:SF3">
    <property type="entry name" value="CMD DOMAIN-CONTAINING PROTEIN"/>
    <property type="match status" value="1"/>
</dbReference>
<accession>A0A1C3E4S8</accession>
<dbReference type="NCBIfam" id="TIGR00778">
    <property type="entry name" value="ahpD_dom"/>
    <property type="match status" value="1"/>
</dbReference>
<dbReference type="Proteomes" id="UP000094828">
    <property type="component" value="Unassembled WGS sequence"/>
</dbReference>
<evidence type="ECO:0000313" key="3">
    <source>
        <dbReference type="Proteomes" id="UP000094828"/>
    </source>
</evidence>
<feature type="domain" description="Carboxymuconolactone decarboxylase-like" evidence="1">
    <location>
        <begin position="41"/>
        <end position="122"/>
    </location>
</feature>
<gene>
    <name evidence="2" type="ORF">A6X21_01235</name>
</gene>
<dbReference type="Pfam" id="PF02627">
    <property type="entry name" value="CMD"/>
    <property type="match status" value="1"/>
</dbReference>
<proteinExistence type="predicted"/>
<dbReference type="RefSeq" id="WP_068852564.1">
    <property type="nucleotide sequence ID" value="NZ_LYDR01000154.1"/>
</dbReference>
<dbReference type="OrthoDB" id="9801997at2"/>
<name>A0A1C3E4S8_9PLAN</name>
<dbReference type="STRING" id="1841610.A6X21_01235"/>
<protein>
    <submittedName>
        <fullName evidence="2">Peroxidase</fullName>
    </submittedName>
</protein>
<dbReference type="InterPro" id="IPR004675">
    <property type="entry name" value="AhpD_core"/>
</dbReference>